<evidence type="ECO:0000313" key="10">
    <source>
        <dbReference type="EMBL" id="MVX58486.1"/>
    </source>
</evidence>
<dbReference type="Proteomes" id="UP000563349">
    <property type="component" value="Unassembled WGS sequence"/>
</dbReference>
<keyword evidence="5 8" id="KW-0805">Transcription regulation</keyword>
<evidence type="ECO:0000313" key="13">
    <source>
        <dbReference type="Proteomes" id="UP000563349"/>
    </source>
</evidence>
<evidence type="ECO:0000256" key="8">
    <source>
        <dbReference type="HAMAP-Rule" id="MF_00440"/>
    </source>
</evidence>
<dbReference type="NCBIfam" id="TIGR00244">
    <property type="entry name" value="transcriptional regulator NrdR"/>
    <property type="match status" value="1"/>
</dbReference>
<keyword evidence="8" id="KW-0479">Metal-binding</keyword>
<dbReference type="RefSeq" id="WP_160332309.1">
    <property type="nucleotide sequence ID" value="NZ_CP128228.1"/>
</dbReference>
<keyword evidence="7 8" id="KW-0804">Transcription</keyword>
<dbReference type="EMBL" id="JACBYG010000047">
    <property type="protein sequence ID" value="NYS49286.1"/>
    <property type="molecule type" value="Genomic_DNA"/>
</dbReference>
<dbReference type="InterPro" id="IPR055173">
    <property type="entry name" value="NrdR-like_N"/>
</dbReference>
<protein>
    <recommendedName>
        <fullName evidence="8">Transcriptional repressor NrdR</fullName>
    </recommendedName>
</protein>
<keyword evidence="6 8" id="KW-0238">DNA-binding</keyword>
<evidence type="ECO:0000256" key="5">
    <source>
        <dbReference type="ARBA" id="ARBA00023015"/>
    </source>
</evidence>
<keyword evidence="13" id="KW-1185">Reference proteome</keyword>
<keyword evidence="8" id="KW-0863">Zinc-finger</keyword>
<feature type="zinc finger region" evidence="8">
    <location>
        <begin position="3"/>
        <end position="34"/>
    </location>
</feature>
<comment type="similarity">
    <text evidence="8">Belongs to the NrdR family.</text>
</comment>
<evidence type="ECO:0000259" key="9">
    <source>
        <dbReference type="PROSITE" id="PS51161"/>
    </source>
</evidence>
<reference evidence="11 13" key="2">
    <citation type="submission" date="2020-07" db="EMBL/GenBank/DDBJ databases">
        <title>MOT database genomes.</title>
        <authorList>
            <person name="Joseph S."/>
            <person name="Aduse-Opoku J."/>
            <person name="Hashim A."/>
            <person name="Wade W."/>
            <person name="Curtis M."/>
        </authorList>
    </citation>
    <scope>NUCLEOTIDE SEQUENCE [LARGE SCALE GENOMIC DNA]</scope>
    <source>
        <strain evidence="11 13">CCW311</strain>
    </source>
</reference>
<comment type="cofactor">
    <cofactor evidence="8">
        <name>Zn(2+)</name>
        <dbReference type="ChEBI" id="CHEBI:29105"/>
    </cofactor>
    <text evidence="8">Binds 1 zinc ion.</text>
</comment>
<comment type="caution">
    <text evidence="10">The sequence shown here is derived from an EMBL/GenBank/DDBJ whole genome shotgun (WGS) entry which is preliminary data.</text>
</comment>
<dbReference type="GO" id="GO:0003677">
    <property type="term" value="F:DNA binding"/>
    <property type="evidence" value="ECO:0007669"/>
    <property type="project" value="UniProtKB-KW"/>
</dbReference>
<evidence type="ECO:0000256" key="7">
    <source>
        <dbReference type="ARBA" id="ARBA00023163"/>
    </source>
</evidence>
<dbReference type="Pfam" id="PF22811">
    <property type="entry name" value="Zn_ribbon_NrdR"/>
    <property type="match status" value="1"/>
</dbReference>
<dbReference type="EMBL" id="WSRS01000011">
    <property type="protein sequence ID" value="MVX58486.1"/>
    <property type="molecule type" value="Genomic_DNA"/>
</dbReference>
<feature type="domain" description="ATP-cone" evidence="9">
    <location>
        <begin position="49"/>
        <end position="139"/>
    </location>
</feature>
<evidence type="ECO:0000313" key="11">
    <source>
        <dbReference type="EMBL" id="NYS49286.1"/>
    </source>
</evidence>
<reference evidence="10 12" key="1">
    <citation type="submission" date="2019-12" db="EMBL/GenBank/DDBJ databases">
        <title>Microbes associate with the intestines of laboratory mice.</title>
        <authorList>
            <person name="Navarre W."/>
            <person name="Wong E."/>
        </authorList>
    </citation>
    <scope>NUCLEOTIDE SEQUENCE [LARGE SCALE GENOMIC DNA]</scope>
    <source>
        <strain evidence="10 12">NM51_B2-22</strain>
    </source>
</reference>
<keyword evidence="1 8" id="KW-0678">Repressor</keyword>
<proteinExistence type="inferred from homology"/>
<dbReference type="HAMAP" id="MF_00440">
    <property type="entry name" value="NrdR"/>
    <property type="match status" value="1"/>
</dbReference>
<evidence type="ECO:0000256" key="6">
    <source>
        <dbReference type="ARBA" id="ARBA00023125"/>
    </source>
</evidence>
<dbReference type="InterPro" id="IPR005144">
    <property type="entry name" value="ATP-cone_dom"/>
</dbReference>
<dbReference type="GO" id="GO:0008270">
    <property type="term" value="F:zinc ion binding"/>
    <property type="evidence" value="ECO:0007669"/>
    <property type="project" value="UniProtKB-UniRule"/>
</dbReference>
<evidence type="ECO:0000256" key="3">
    <source>
        <dbReference type="ARBA" id="ARBA00022833"/>
    </source>
</evidence>
<dbReference type="InterPro" id="IPR003796">
    <property type="entry name" value="RNR_NrdR-like"/>
</dbReference>
<dbReference type="AlphaFoldDB" id="A0A7X3G7D7"/>
<gene>
    <name evidence="8 10" type="primary">nrdR</name>
    <name evidence="10" type="ORF">E5983_02310</name>
    <name evidence="11" type="ORF">HZY93_04770</name>
</gene>
<name>A0A7X3G7D7_9STRE</name>
<keyword evidence="2 8" id="KW-0547">Nucleotide-binding</keyword>
<dbReference type="Pfam" id="PF03477">
    <property type="entry name" value="ATP-cone"/>
    <property type="match status" value="1"/>
</dbReference>
<dbReference type="GO" id="GO:0005524">
    <property type="term" value="F:ATP binding"/>
    <property type="evidence" value="ECO:0007669"/>
    <property type="project" value="UniProtKB-UniRule"/>
</dbReference>
<dbReference type="PROSITE" id="PS51161">
    <property type="entry name" value="ATP_CONE"/>
    <property type="match status" value="1"/>
</dbReference>
<dbReference type="PANTHER" id="PTHR30455">
    <property type="entry name" value="TRANSCRIPTIONAL REPRESSOR NRDR"/>
    <property type="match status" value="1"/>
</dbReference>
<dbReference type="PANTHER" id="PTHR30455:SF2">
    <property type="entry name" value="TRANSCRIPTIONAL REPRESSOR NRDR"/>
    <property type="match status" value="1"/>
</dbReference>
<sequence>MRCPECQSDQTKVIDSRQVEQGAAIRRRRVCENCQYRYTTYERIETKPLVVIKKDGRRENFESSKIYNGIFQSAEKRPVTSEQIKEVVKKIETNLRNSSSGEVSSDEVGDRVLEALSELDPIAYFRFASVYKRFNELSEVEELLRQFRQKGEESETE</sequence>
<evidence type="ECO:0000256" key="2">
    <source>
        <dbReference type="ARBA" id="ARBA00022741"/>
    </source>
</evidence>
<dbReference type="Proteomes" id="UP000461595">
    <property type="component" value="Unassembled WGS sequence"/>
</dbReference>
<evidence type="ECO:0000313" key="12">
    <source>
        <dbReference type="Proteomes" id="UP000461595"/>
    </source>
</evidence>
<organism evidence="10 12">
    <name type="scientific">Streptococcus danieliae</name>
    <dbReference type="NCBI Taxonomy" id="747656"/>
    <lineage>
        <taxon>Bacteria</taxon>
        <taxon>Bacillati</taxon>
        <taxon>Bacillota</taxon>
        <taxon>Bacilli</taxon>
        <taxon>Lactobacillales</taxon>
        <taxon>Streptococcaceae</taxon>
        <taxon>Streptococcus</taxon>
    </lineage>
</organism>
<evidence type="ECO:0000256" key="1">
    <source>
        <dbReference type="ARBA" id="ARBA00022491"/>
    </source>
</evidence>
<keyword evidence="3 8" id="KW-0862">Zinc</keyword>
<keyword evidence="4 8" id="KW-0067">ATP-binding</keyword>
<accession>A0A7X3G7D7</accession>
<evidence type="ECO:0000256" key="4">
    <source>
        <dbReference type="ARBA" id="ARBA00022840"/>
    </source>
</evidence>
<dbReference type="GO" id="GO:0045892">
    <property type="term" value="P:negative regulation of DNA-templated transcription"/>
    <property type="evidence" value="ECO:0007669"/>
    <property type="project" value="UniProtKB-UniRule"/>
</dbReference>
<dbReference type="OrthoDB" id="9807461at2"/>
<comment type="function">
    <text evidence="8">Negatively regulates transcription of bacterial ribonucleotide reductase nrd genes and operons by binding to NrdR-boxes.</text>
</comment>